<feature type="domain" description="Phosphotyrosine protein phosphatase I" evidence="4">
    <location>
        <begin position="2"/>
        <end position="153"/>
    </location>
</feature>
<sequence>MKKILFVCLGNICRSPAAEAVMKAKLKKVGKEEAFYVDSAGTYGGHSGALPDARMRKHAALRGYQLEHRARHFYASADFAEFDMIIGMDRQNIADLRRLSETTEERAKIYAMVDFCRTNTVYREVPDPYYEGPDGFELVLDLLEDAIEGLIEKL</sequence>
<dbReference type="RefSeq" id="WP_009138231.1">
    <property type="nucleotide sequence ID" value="NZ_JH594600.1"/>
</dbReference>
<dbReference type="InterPro" id="IPR036196">
    <property type="entry name" value="Ptyr_pPase_sf"/>
</dbReference>
<evidence type="ECO:0000313" key="5">
    <source>
        <dbReference type="EMBL" id="EHP44981.1"/>
    </source>
</evidence>
<dbReference type="PATRIC" id="fig|742817.3.peg.3295"/>
<feature type="active site" evidence="3">
    <location>
        <position position="14"/>
    </location>
</feature>
<comment type="similarity">
    <text evidence="1">Belongs to the low molecular weight phosphotyrosine protein phosphatase family.</text>
</comment>
<feature type="active site" description="Nucleophile" evidence="3">
    <location>
        <position position="8"/>
    </location>
</feature>
<protein>
    <recommendedName>
        <fullName evidence="4">Phosphotyrosine protein phosphatase I domain-containing protein</fullName>
    </recommendedName>
</protein>
<proteinExistence type="inferred from homology"/>
<dbReference type="PANTHER" id="PTHR47439">
    <property type="entry name" value="LOW MOLECULAR WEIGHT PHOSPHOTYROSINE PROTEIN PHOSPHATASE-RELATED"/>
    <property type="match status" value="1"/>
</dbReference>
<evidence type="ECO:0000256" key="2">
    <source>
        <dbReference type="ARBA" id="ARBA00022801"/>
    </source>
</evidence>
<dbReference type="STRING" id="742817.HMPREF9449_03089"/>
<keyword evidence="2" id="KW-0378">Hydrolase</keyword>
<organism evidence="5 6">
    <name type="scientific">Odoribacter laneus YIT 12061</name>
    <dbReference type="NCBI Taxonomy" id="742817"/>
    <lineage>
        <taxon>Bacteria</taxon>
        <taxon>Pseudomonadati</taxon>
        <taxon>Bacteroidota</taxon>
        <taxon>Bacteroidia</taxon>
        <taxon>Bacteroidales</taxon>
        <taxon>Odoribacteraceae</taxon>
        <taxon>Odoribacter</taxon>
    </lineage>
</organism>
<keyword evidence="6" id="KW-1185">Reference proteome</keyword>
<accession>H1DLF3</accession>
<reference evidence="5 6" key="1">
    <citation type="submission" date="2012-01" db="EMBL/GenBank/DDBJ databases">
        <title>The Genome Sequence of Odoribacter laneus YIT 12061.</title>
        <authorList>
            <consortium name="The Broad Institute Genome Sequencing Platform"/>
            <person name="Earl A."/>
            <person name="Ward D."/>
            <person name="Feldgarden M."/>
            <person name="Gevers D."/>
            <person name="Morotomi M."/>
            <person name="Young S.K."/>
            <person name="Zeng Q."/>
            <person name="Gargeya S."/>
            <person name="Fitzgerald M."/>
            <person name="Haas B."/>
            <person name="Abouelleil A."/>
            <person name="Alvarado L."/>
            <person name="Arachchi H.M."/>
            <person name="Berlin A."/>
            <person name="Chapman S.B."/>
            <person name="Gearin G."/>
            <person name="Goldberg J."/>
            <person name="Griggs A."/>
            <person name="Gujja S."/>
            <person name="Hansen M."/>
            <person name="Heiman D."/>
            <person name="Howarth C."/>
            <person name="Larimer J."/>
            <person name="Lui A."/>
            <person name="MacDonald P.J.P."/>
            <person name="McCowen C."/>
            <person name="Montmayeur A."/>
            <person name="Murphy C."/>
            <person name="Neiman D."/>
            <person name="Pearson M."/>
            <person name="Priest M."/>
            <person name="Roberts A."/>
            <person name="Saif S."/>
            <person name="Shea T."/>
            <person name="Sisk P."/>
            <person name="Stolte C."/>
            <person name="Sykes S."/>
            <person name="Wortman J."/>
            <person name="Nusbaum C."/>
            <person name="Birren B."/>
        </authorList>
    </citation>
    <scope>NUCLEOTIDE SEQUENCE [LARGE SCALE GENOMIC DNA]</scope>
    <source>
        <strain evidence="5 6">YIT 12061</strain>
    </source>
</reference>
<dbReference type="PRINTS" id="PR00719">
    <property type="entry name" value="LMWPTPASE"/>
</dbReference>
<name>H1DLF3_9BACT</name>
<gene>
    <name evidence="5" type="ORF">HMPREF9449_03089</name>
</gene>
<evidence type="ECO:0000256" key="3">
    <source>
        <dbReference type="PIRSR" id="PIRSR617867-1"/>
    </source>
</evidence>
<dbReference type="InterPro" id="IPR017867">
    <property type="entry name" value="Tyr_phospatase_low_mol_wt"/>
</dbReference>
<dbReference type="CDD" id="cd16343">
    <property type="entry name" value="LMWPTP"/>
    <property type="match status" value="1"/>
</dbReference>
<dbReference type="Pfam" id="PF01451">
    <property type="entry name" value="LMWPc"/>
    <property type="match status" value="1"/>
</dbReference>
<dbReference type="InterPro" id="IPR023485">
    <property type="entry name" value="Ptyr_pPase"/>
</dbReference>
<dbReference type="SUPFAM" id="SSF52788">
    <property type="entry name" value="Phosphotyrosine protein phosphatases I"/>
    <property type="match status" value="1"/>
</dbReference>
<evidence type="ECO:0000259" key="4">
    <source>
        <dbReference type="SMART" id="SM00226"/>
    </source>
</evidence>
<dbReference type="InterPro" id="IPR052995">
    <property type="entry name" value="LMW-PTP"/>
</dbReference>
<dbReference type="GeneID" id="98070606"/>
<dbReference type="eggNOG" id="COG0394">
    <property type="taxonomic scope" value="Bacteria"/>
</dbReference>
<comment type="caution">
    <text evidence="5">The sequence shown here is derived from an EMBL/GenBank/DDBJ whole genome shotgun (WGS) entry which is preliminary data.</text>
</comment>
<dbReference type="PANTHER" id="PTHR47439:SF1">
    <property type="entry name" value="ACID PHOSPHATASE"/>
    <property type="match status" value="1"/>
</dbReference>
<dbReference type="SMART" id="SM00226">
    <property type="entry name" value="LMWPc"/>
    <property type="match status" value="1"/>
</dbReference>
<evidence type="ECO:0000256" key="1">
    <source>
        <dbReference type="ARBA" id="ARBA00011063"/>
    </source>
</evidence>
<dbReference type="AlphaFoldDB" id="H1DLF3"/>
<dbReference type="Proteomes" id="UP000004892">
    <property type="component" value="Unassembled WGS sequence"/>
</dbReference>
<dbReference type="GO" id="GO:0004725">
    <property type="term" value="F:protein tyrosine phosphatase activity"/>
    <property type="evidence" value="ECO:0007669"/>
    <property type="project" value="InterPro"/>
</dbReference>
<feature type="active site" description="Proton donor" evidence="3">
    <location>
        <position position="127"/>
    </location>
</feature>
<dbReference type="EMBL" id="ADMC01000038">
    <property type="protein sequence ID" value="EHP44981.1"/>
    <property type="molecule type" value="Genomic_DNA"/>
</dbReference>
<dbReference type="HOGENOM" id="CLU_071415_2_2_10"/>
<evidence type="ECO:0000313" key="6">
    <source>
        <dbReference type="Proteomes" id="UP000004892"/>
    </source>
</evidence>
<dbReference type="Gene3D" id="3.40.50.2300">
    <property type="match status" value="1"/>
</dbReference>